<dbReference type="STRING" id="542762.A0A4S4CZU3"/>
<dbReference type="InterPro" id="IPR026961">
    <property type="entry name" value="PGG_dom"/>
</dbReference>
<evidence type="ECO:0000256" key="2">
    <source>
        <dbReference type="SAM" id="Phobius"/>
    </source>
</evidence>
<dbReference type="PANTHER" id="PTHR24177">
    <property type="entry name" value="CASKIN"/>
    <property type="match status" value="1"/>
</dbReference>
<feature type="domain" description="PGG" evidence="3">
    <location>
        <begin position="71"/>
        <end position="182"/>
    </location>
</feature>
<dbReference type="GO" id="GO:0016020">
    <property type="term" value="C:membrane"/>
    <property type="evidence" value="ECO:0007669"/>
    <property type="project" value="TreeGrafter"/>
</dbReference>
<dbReference type="AlphaFoldDB" id="A0A4S4CZU3"/>
<dbReference type="Proteomes" id="UP000306102">
    <property type="component" value="Unassembled WGS sequence"/>
</dbReference>
<gene>
    <name evidence="4" type="ORF">TEA_003037</name>
</gene>
<evidence type="ECO:0000256" key="1">
    <source>
        <dbReference type="SAM" id="MobiDB-lite"/>
    </source>
</evidence>
<feature type="transmembrane region" description="Helical" evidence="2">
    <location>
        <begin position="119"/>
        <end position="143"/>
    </location>
</feature>
<feature type="transmembrane region" description="Helical" evidence="2">
    <location>
        <begin position="197"/>
        <end position="219"/>
    </location>
</feature>
<dbReference type="Pfam" id="PF13962">
    <property type="entry name" value="PGG"/>
    <property type="match status" value="1"/>
</dbReference>
<feature type="region of interest" description="Disordered" evidence="1">
    <location>
        <begin position="1"/>
        <end position="25"/>
    </location>
</feature>
<organism evidence="4 5">
    <name type="scientific">Camellia sinensis var. sinensis</name>
    <name type="common">China tea</name>
    <dbReference type="NCBI Taxonomy" id="542762"/>
    <lineage>
        <taxon>Eukaryota</taxon>
        <taxon>Viridiplantae</taxon>
        <taxon>Streptophyta</taxon>
        <taxon>Embryophyta</taxon>
        <taxon>Tracheophyta</taxon>
        <taxon>Spermatophyta</taxon>
        <taxon>Magnoliopsida</taxon>
        <taxon>eudicotyledons</taxon>
        <taxon>Gunneridae</taxon>
        <taxon>Pentapetalae</taxon>
        <taxon>asterids</taxon>
        <taxon>Ericales</taxon>
        <taxon>Theaceae</taxon>
        <taxon>Camellia</taxon>
    </lineage>
</organism>
<evidence type="ECO:0000313" key="5">
    <source>
        <dbReference type="Proteomes" id="UP000306102"/>
    </source>
</evidence>
<accession>A0A4S4CZU3</accession>
<keyword evidence="2" id="KW-1133">Transmembrane helix</keyword>
<dbReference type="EMBL" id="SDRB02013263">
    <property type="protein sequence ID" value="THF95439.1"/>
    <property type="molecule type" value="Genomic_DNA"/>
</dbReference>
<name>A0A4S4CZU3_CAMSN</name>
<sequence>MAHFTKSGTRCSNGSPFTKSVLGRPGGRPVGRPFVKESMPLSFWAPYNKDGLTADEVFMNTHSDLVKDDIQWLMKTSDSCTIVTALIATVAFATSASVPGGVNGQNGEPVLRQERMFDVFSISSLFALCFSLIALITFLAILTTQHQAMDFRRKVPMLLLMGLTTLFMSIASMVVSFCGGHFFILKGVLRDASVVEYLVALLPLIIFVTVQFPLYFNVLRATITKVPERHYVVTT</sequence>
<proteinExistence type="predicted"/>
<keyword evidence="5" id="KW-1185">Reference proteome</keyword>
<protein>
    <recommendedName>
        <fullName evidence="3">PGG domain-containing protein</fullName>
    </recommendedName>
</protein>
<evidence type="ECO:0000259" key="3">
    <source>
        <dbReference type="Pfam" id="PF13962"/>
    </source>
</evidence>
<reference evidence="4 5" key="1">
    <citation type="journal article" date="2018" name="Proc. Natl. Acad. Sci. U.S.A.">
        <title>Draft genome sequence of Camellia sinensis var. sinensis provides insights into the evolution of the tea genome and tea quality.</title>
        <authorList>
            <person name="Wei C."/>
            <person name="Yang H."/>
            <person name="Wang S."/>
            <person name="Zhao J."/>
            <person name="Liu C."/>
            <person name="Gao L."/>
            <person name="Xia E."/>
            <person name="Lu Y."/>
            <person name="Tai Y."/>
            <person name="She G."/>
            <person name="Sun J."/>
            <person name="Cao H."/>
            <person name="Tong W."/>
            <person name="Gao Q."/>
            <person name="Li Y."/>
            <person name="Deng W."/>
            <person name="Jiang X."/>
            <person name="Wang W."/>
            <person name="Chen Q."/>
            <person name="Zhang S."/>
            <person name="Li H."/>
            <person name="Wu J."/>
            <person name="Wang P."/>
            <person name="Li P."/>
            <person name="Shi C."/>
            <person name="Zheng F."/>
            <person name="Jian J."/>
            <person name="Huang B."/>
            <person name="Shan D."/>
            <person name="Shi M."/>
            <person name="Fang C."/>
            <person name="Yue Y."/>
            <person name="Li F."/>
            <person name="Li D."/>
            <person name="Wei S."/>
            <person name="Han B."/>
            <person name="Jiang C."/>
            <person name="Yin Y."/>
            <person name="Xia T."/>
            <person name="Zhang Z."/>
            <person name="Bennetzen J.L."/>
            <person name="Zhao S."/>
            <person name="Wan X."/>
        </authorList>
    </citation>
    <scope>NUCLEOTIDE SEQUENCE [LARGE SCALE GENOMIC DNA]</scope>
    <source>
        <strain evidence="5">cv. Shuchazao</strain>
        <tissue evidence="4">Leaf</tissue>
    </source>
</reference>
<comment type="caution">
    <text evidence="4">The sequence shown here is derived from an EMBL/GenBank/DDBJ whole genome shotgun (WGS) entry which is preliminary data.</text>
</comment>
<feature type="compositionally biased region" description="Polar residues" evidence="1">
    <location>
        <begin position="1"/>
        <end position="18"/>
    </location>
</feature>
<feature type="transmembrane region" description="Helical" evidence="2">
    <location>
        <begin position="155"/>
        <end position="185"/>
    </location>
</feature>
<evidence type="ECO:0000313" key="4">
    <source>
        <dbReference type="EMBL" id="THF95439.1"/>
    </source>
</evidence>
<keyword evidence="2" id="KW-0812">Transmembrane</keyword>
<keyword evidence="2" id="KW-0472">Membrane</keyword>
<dbReference type="PANTHER" id="PTHR24177:SF103">
    <property type="entry name" value="PGG DOMAIN-CONTAINING PROTEIN"/>
    <property type="match status" value="1"/>
</dbReference>
<feature type="transmembrane region" description="Helical" evidence="2">
    <location>
        <begin position="80"/>
        <end position="99"/>
    </location>
</feature>